<proteinExistence type="predicted"/>
<gene>
    <name evidence="1" type="ORF">EFY79_21055</name>
</gene>
<keyword evidence="2" id="KW-1185">Reference proteome</keyword>
<sequence>MNGNSVNDFIPKGWTILKSASGDLNNDQIHDFAFVLQHNDSVTVIKHDEDFNPNYNDTLSFQPRILCIAFYNTTTKQYDLIEQSDSFILCHDNPNMEEPFQDISISKGVLQIDFFIFMNWGGWGMSNNSYKFRYQNKKFYLIGADYNYTNRGSGEIENRSYNFITKKVKIATGMISSDKQKVLWRTFKTGELKTFKTFTQPFTWEIEKDYFI</sequence>
<dbReference type="Proteomes" id="UP000267223">
    <property type="component" value="Unassembled WGS sequence"/>
</dbReference>
<name>A0A3M9N3R5_9BACT</name>
<dbReference type="AlphaFoldDB" id="A0A3M9N3R5"/>
<evidence type="ECO:0000313" key="1">
    <source>
        <dbReference type="EMBL" id="RNI31833.1"/>
    </source>
</evidence>
<organism evidence="1 2">
    <name type="scientific">Hanamia caeni</name>
    <dbReference type="NCBI Taxonomy" id="2294116"/>
    <lineage>
        <taxon>Bacteria</taxon>
        <taxon>Pseudomonadati</taxon>
        <taxon>Bacteroidota</taxon>
        <taxon>Chitinophagia</taxon>
        <taxon>Chitinophagales</taxon>
        <taxon>Chitinophagaceae</taxon>
        <taxon>Hanamia</taxon>
    </lineage>
</organism>
<accession>A0A3M9N3R5</accession>
<reference evidence="1 2" key="1">
    <citation type="submission" date="2018-11" db="EMBL/GenBank/DDBJ databases">
        <title>Draft genome sequence of Ferruginibacter sp. BO-59.</title>
        <authorList>
            <person name="Im W.T."/>
        </authorList>
    </citation>
    <scope>NUCLEOTIDE SEQUENCE [LARGE SCALE GENOMIC DNA]</scope>
    <source>
        <strain evidence="1 2">BO-59</strain>
    </source>
</reference>
<protein>
    <submittedName>
        <fullName evidence="1">Uncharacterized protein</fullName>
    </submittedName>
</protein>
<dbReference type="EMBL" id="RJJR01000032">
    <property type="protein sequence ID" value="RNI31833.1"/>
    <property type="molecule type" value="Genomic_DNA"/>
</dbReference>
<evidence type="ECO:0000313" key="2">
    <source>
        <dbReference type="Proteomes" id="UP000267223"/>
    </source>
</evidence>
<comment type="caution">
    <text evidence="1">The sequence shown here is derived from an EMBL/GenBank/DDBJ whole genome shotgun (WGS) entry which is preliminary data.</text>
</comment>